<evidence type="ECO:0000313" key="1">
    <source>
        <dbReference type="EMBL" id="KAF1924344.1"/>
    </source>
</evidence>
<feature type="non-terminal residue" evidence="1">
    <location>
        <position position="1"/>
    </location>
</feature>
<keyword evidence="2" id="KW-1185">Reference proteome</keyword>
<proteinExistence type="predicted"/>
<dbReference type="EMBL" id="ML978994">
    <property type="protein sequence ID" value="KAF1924344.1"/>
    <property type="molecule type" value="Genomic_DNA"/>
</dbReference>
<organism evidence="1 2">
    <name type="scientific">Didymella exigua CBS 183.55</name>
    <dbReference type="NCBI Taxonomy" id="1150837"/>
    <lineage>
        <taxon>Eukaryota</taxon>
        <taxon>Fungi</taxon>
        <taxon>Dikarya</taxon>
        <taxon>Ascomycota</taxon>
        <taxon>Pezizomycotina</taxon>
        <taxon>Dothideomycetes</taxon>
        <taxon>Pleosporomycetidae</taxon>
        <taxon>Pleosporales</taxon>
        <taxon>Pleosporineae</taxon>
        <taxon>Didymellaceae</taxon>
        <taxon>Didymella</taxon>
    </lineage>
</organism>
<dbReference type="GeneID" id="54347446"/>
<evidence type="ECO:0000313" key="2">
    <source>
        <dbReference type="Proteomes" id="UP000800082"/>
    </source>
</evidence>
<dbReference type="AlphaFoldDB" id="A0A6A5RBA4"/>
<reference evidence="1" key="1">
    <citation type="journal article" date="2020" name="Stud. Mycol.">
        <title>101 Dothideomycetes genomes: a test case for predicting lifestyles and emergence of pathogens.</title>
        <authorList>
            <person name="Haridas S."/>
            <person name="Albert R."/>
            <person name="Binder M."/>
            <person name="Bloem J."/>
            <person name="Labutti K."/>
            <person name="Salamov A."/>
            <person name="Andreopoulos B."/>
            <person name="Baker S."/>
            <person name="Barry K."/>
            <person name="Bills G."/>
            <person name="Bluhm B."/>
            <person name="Cannon C."/>
            <person name="Castanera R."/>
            <person name="Culley D."/>
            <person name="Daum C."/>
            <person name="Ezra D."/>
            <person name="Gonzalez J."/>
            <person name="Henrissat B."/>
            <person name="Kuo A."/>
            <person name="Liang C."/>
            <person name="Lipzen A."/>
            <person name="Lutzoni F."/>
            <person name="Magnuson J."/>
            <person name="Mondo S."/>
            <person name="Nolan M."/>
            <person name="Ohm R."/>
            <person name="Pangilinan J."/>
            <person name="Park H.-J."/>
            <person name="Ramirez L."/>
            <person name="Alfaro M."/>
            <person name="Sun H."/>
            <person name="Tritt A."/>
            <person name="Yoshinaga Y."/>
            <person name="Zwiers L.-H."/>
            <person name="Turgeon B."/>
            <person name="Goodwin S."/>
            <person name="Spatafora J."/>
            <person name="Crous P."/>
            <person name="Grigoriev I."/>
        </authorList>
    </citation>
    <scope>NUCLEOTIDE SEQUENCE</scope>
    <source>
        <strain evidence="1">CBS 183.55</strain>
    </source>
</reference>
<gene>
    <name evidence="1" type="ORF">M421DRAFT_37590</name>
</gene>
<name>A0A6A5RBA4_9PLEO</name>
<dbReference type="RefSeq" id="XP_033444597.1">
    <property type="nucleotide sequence ID" value="XM_033589798.1"/>
</dbReference>
<sequence>ELKVKFNCKYNYKRALCKDPKLVENTKAKYSILDKDTHNFNKSSFIIGVISTSAVVTGSKR</sequence>
<feature type="non-terminal residue" evidence="1">
    <location>
        <position position="61"/>
    </location>
</feature>
<dbReference type="Proteomes" id="UP000800082">
    <property type="component" value="Unassembled WGS sequence"/>
</dbReference>
<protein>
    <submittedName>
        <fullName evidence="1">Uncharacterized protein</fullName>
    </submittedName>
</protein>
<accession>A0A6A5RBA4</accession>
<dbReference type="OrthoDB" id="3762113at2759"/>